<organism evidence="1 2">
    <name type="scientific">Anoxybacterium hadale</name>
    <dbReference type="NCBI Taxonomy" id="3408580"/>
    <lineage>
        <taxon>Bacteria</taxon>
        <taxon>Bacillati</taxon>
        <taxon>Bacillota</taxon>
        <taxon>Clostridia</taxon>
        <taxon>Peptostreptococcales</taxon>
        <taxon>Anaerovoracaceae</taxon>
        <taxon>Anoxybacterium</taxon>
    </lineage>
</organism>
<dbReference type="EMBL" id="CP042469">
    <property type="protein sequence ID" value="QOX65981.1"/>
    <property type="molecule type" value="Genomic_DNA"/>
</dbReference>
<keyword evidence="2" id="KW-1185">Reference proteome</keyword>
<sequence length="525" mass="55570">MSALEIGEGIKSREFSCKEAAESYLAAAKIDRAAAAANSGQAVAAKEGQAAAANGGQAADGSSLAVNAYVTIMEEEALAQAEAVQKRIDSGEVLHPLAGVPVAVKDNICTKGTKTTAASRMLNNFIPPYDATVIQRLHSAGAVIIGKTNLDEYAMGGSTETSYYGVTRNPWNLETVPGGSSGGSAAAVAAGFAPYALGSDTGGSIRQPCSFCNLTGIKPTYGSVSRYGLMAYASSLDQIGTMGRNIRDCAEALSVISGYDEKDSTSVMKEAFDFSESFGKNIKELRIGVPKNYFDIGISEDVKASVLEAAKTFESLGASVEEFEIPTIEYAVPAYYIVACAEASSNLSRYDGIKYGYRSGDAKDLLEIFYRSRSEGFGKEVKRRIMLGSFVLSSGYFDAYYKKALQVRGLIKKSFDDAFEKYDVILSPVSPTTAYPIGGQIEDPLAMYLADIYTVSINLSGLPAVALPCGFGKDGMPVGMQLIGKAFSEKTLVKAADEYQNHTDYHKQMPGAAVIGSADGKGGQK</sequence>
<gene>
    <name evidence="1" type="primary">gatA</name>
    <name evidence="1" type="ORF">FRZ06_16550</name>
</gene>
<proteinExistence type="predicted"/>
<evidence type="ECO:0000313" key="1">
    <source>
        <dbReference type="EMBL" id="QOX65981.1"/>
    </source>
</evidence>
<name>A0ACD1AHL8_9FIRM</name>
<keyword evidence="1" id="KW-0436">Ligase</keyword>
<evidence type="ECO:0000313" key="2">
    <source>
        <dbReference type="Proteomes" id="UP000594014"/>
    </source>
</evidence>
<accession>A0ACD1AHL8</accession>
<dbReference type="Proteomes" id="UP000594014">
    <property type="component" value="Chromosome"/>
</dbReference>
<protein>
    <submittedName>
        <fullName evidence="1">Asp-tRNA(Asn)/Glu-tRNA(Gln) amidotransferase subunit GatA</fullName>
        <ecNumber evidence="1">6.3.5.7</ecNumber>
    </submittedName>
</protein>
<reference evidence="1" key="1">
    <citation type="submission" date="2019-08" db="EMBL/GenBank/DDBJ databases">
        <title>Genome sequence of Clostridiales bacterium MT110.</title>
        <authorList>
            <person name="Cao J."/>
        </authorList>
    </citation>
    <scope>NUCLEOTIDE SEQUENCE</scope>
    <source>
        <strain evidence="1">MT110</strain>
    </source>
</reference>
<dbReference type="EC" id="6.3.5.7" evidence="1"/>